<proteinExistence type="predicted"/>
<evidence type="ECO:0000313" key="2">
    <source>
        <dbReference type="Proteomes" id="UP000501991"/>
    </source>
</evidence>
<evidence type="ECO:0000313" key="1">
    <source>
        <dbReference type="EMBL" id="QID16988.1"/>
    </source>
</evidence>
<dbReference type="Pfam" id="PF13489">
    <property type="entry name" value="Methyltransf_23"/>
    <property type="match status" value="1"/>
</dbReference>
<dbReference type="CDD" id="cd02440">
    <property type="entry name" value="AdoMet_MTases"/>
    <property type="match status" value="1"/>
</dbReference>
<dbReference type="EMBL" id="CP048836">
    <property type="protein sequence ID" value="QID16988.1"/>
    <property type="molecule type" value="Genomic_DNA"/>
</dbReference>
<dbReference type="PANTHER" id="PTHR43861">
    <property type="entry name" value="TRANS-ACONITATE 2-METHYLTRANSFERASE-RELATED"/>
    <property type="match status" value="1"/>
</dbReference>
<dbReference type="Proteomes" id="UP000501991">
    <property type="component" value="Chromosome"/>
</dbReference>
<dbReference type="GO" id="GO:0032259">
    <property type="term" value="P:methylation"/>
    <property type="evidence" value="ECO:0007669"/>
    <property type="project" value="UniProtKB-KW"/>
</dbReference>
<organism evidence="1 2">
    <name type="scientific">Nitrogeniibacter mangrovi</name>
    <dbReference type="NCBI Taxonomy" id="2016596"/>
    <lineage>
        <taxon>Bacteria</taxon>
        <taxon>Pseudomonadati</taxon>
        <taxon>Pseudomonadota</taxon>
        <taxon>Betaproteobacteria</taxon>
        <taxon>Rhodocyclales</taxon>
        <taxon>Zoogloeaceae</taxon>
        <taxon>Nitrogeniibacter</taxon>
    </lineage>
</organism>
<dbReference type="GO" id="GO:0008168">
    <property type="term" value="F:methyltransferase activity"/>
    <property type="evidence" value="ECO:0007669"/>
    <property type="project" value="UniProtKB-KW"/>
</dbReference>
<dbReference type="KEGG" id="azq:G3580_04630"/>
<dbReference type="SUPFAM" id="SSF53335">
    <property type="entry name" value="S-adenosyl-L-methionine-dependent methyltransferases"/>
    <property type="match status" value="1"/>
</dbReference>
<accession>A0A6C1B2D4</accession>
<dbReference type="AlphaFoldDB" id="A0A6C1B2D4"/>
<keyword evidence="1" id="KW-0489">Methyltransferase</keyword>
<keyword evidence="1" id="KW-0808">Transferase</keyword>
<dbReference type="InterPro" id="IPR029063">
    <property type="entry name" value="SAM-dependent_MTases_sf"/>
</dbReference>
<sequence length="308" mass="34423">MALPERCPLCSAGRESQSVVTRHVFGDVSGARAFFHCGACDVRYQFPALTEEEEARFYAAEFEGFMASRSGEQGGWLKTEQHLVANEPTRLRRMKYMAPYLDGSLDILEVGCSSGFMLYPLAEAGHRCTGIEPSGIFSEFVRSRGLPAHASLEALQKASPTARFDLILHFFVLEHIADPVAFLTTQLAMLKPGGQIIFEIPNAADPLYSVYDIPAFERFYWSVAHPWYFNEPSLNYLLEQVGSEARVLRDQRYDLSNHMVWARDGRPGGMGRFTEKLGSAAEEAYKQSLIDCGMCDTLVGIIHKSENV</sequence>
<dbReference type="RefSeq" id="WP_173764154.1">
    <property type="nucleotide sequence ID" value="NZ_CP048836.1"/>
</dbReference>
<keyword evidence="2" id="KW-1185">Reference proteome</keyword>
<reference evidence="1 2" key="1">
    <citation type="submission" date="2020-02" db="EMBL/GenBank/DDBJ databases">
        <title>Nitrogenibacter mangrovi gen. nov., sp. nov. isolated from mangrove sediment, a denitrifying betaproteobacterium.</title>
        <authorList>
            <person name="Liao H."/>
            <person name="Tian Y."/>
        </authorList>
    </citation>
    <scope>NUCLEOTIDE SEQUENCE [LARGE SCALE GENOMIC DNA]</scope>
    <source>
        <strain evidence="1 2">M9-3-2</strain>
    </source>
</reference>
<dbReference type="Gene3D" id="3.40.50.150">
    <property type="entry name" value="Vaccinia Virus protein VP39"/>
    <property type="match status" value="1"/>
</dbReference>
<protein>
    <submittedName>
        <fullName evidence="1">Class I SAM-dependent methyltransferase</fullName>
    </submittedName>
</protein>
<gene>
    <name evidence="1" type="ORF">G3580_04630</name>
</gene>
<name>A0A6C1B2D4_9RHOO</name>